<feature type="signal peptide" evidence="3">
    <location>
        <begin position="1"/>
        <end position="23"/>
    </location>
</feature>
<gene>
    <name evidence="5" type="ORF">NYR02_09135</name>
</gene>
<evidence type="ECO:0000313" key="6">
    <source>
        <dbReference type="Proteomes" id="UP001147830"/>
    </source>
</evidence>
<keyword evidence="2 3" id="KW-0732">Signal</keyword>
<dbReference type="Gene3D" id="3.40.190.10">
    <property type="entry name" value="Periplasmic binding protein-like II"/>
    <property type="match status" value="2"/>
</dbReference>
<evidence type="ECO:0000313" key="5">
    <source>
        <dbReference type="EMBL" id="MCT7359182.1"/>
    </source>
</evidence>
<dbReference type="SUPFAM" id="SSF53850">
    <property type="entry name" value="Periplasmic binding protein-like II"/>
    <property type="match status" value="1"/>
</dbReference>
<dbReference type="Pfam" id="PF00497">
    <property type="entry name" value="SBP_bac_3"/>
    <property type="match status" value="1"/>
</dbReference>
<feature type="chain" id="PRO_5040905060" evidence="3">
    <location>
        <begin position="24"/>
        <end position="259"/>
    </location>
</feature>
<comment type="caution">
    <text evidence="5">The sequence shown here is derived from an EMBL/GenBank/DDBJ whole genome shotgun (WGS) entry which is preliminary data.</text>
</comment>
<evidence type="ECO:0000256" key="1">
    <source>
        <dbReference type="ARBA" id="ARBA00010333"/>
    </source>
</evidence>
<dbReference type="PANTHER" id="PTHR35936:SF19">
    <property type="entry name" value="AMINO-ACID-BINDING PROTEIN YXEM-RELATED"/>
    <property type="match status" value="1"/>
</dbReference>
<dbReference type="RefSeq" id="WP_260976054.1">
    <property type="nucleotide sequence ID" value="NZ_JAOANI010000015.1"/>
</dbReference>
<organism evidence="5 6">
    <name type="scientific">Thalassolituus pacificus</name>
    <dbReference type="NCBI Taxonomy" id="2975440"/>
    <lineage>
        <taxon>Bacteria</taxon>
        <taxon>Pseudomonadati</taxon>
        <taxon>Pseudomonadota</taxon>
        <taxon>Gammaproteobacteria</taxon>
        <taxon>Oceanospirillales</taxon>
        <taxon>Oceanospirillaceae</taxon>
        <taxon>Thalassolituus</taxon>
    </lineage>
</organism>
<name>A0A9X2WEY6_9GAMM</name>
<dbReference type="PANTHER" id="PTHR35936">
    <property type="entry name" value="MEMBRANE-BOUND LYTIC MUREIN TRANSGLYCOSYLASE F"/>
    <property type="match status" value="1"/>
</dbReference>
<sequence>MTLKFPMMIASLFSVLLMFPAQAAPVCPTGGVKVGWEPWLPYAYEEQGTFTGLDLDMATAILTRMGCPFTFVNRPWKRLLTEVAAGDLHLTGGASRTAEREEFGYFSTPYRTESAVMIVRNEDAAGYASITSLKDLIGKNFTLGITRGYYYGEDYAALENDAGFKARLADAGDDATNYKKLAAKRLDGFLADPFSAAAGLKKEGFSGRFKTLMTVYSDDIYFLISKAATSPEFVAAFDQALAELKTSGEYQAILDKYLN</sequence>
<dbReference type="AlphaFoldDB" id="A0A9X2WEY6"/>
<dbReference type="Proteomes" id="UP001147830">
    <property type="component" value="Unassembled WGS sequence"/>
</dbReference>
<accession>A0A9X2WEY6</accession>
<evidence type="ECO:0000259" key="4">
    <source>
        <dbReference type="SMART" id="SM00062"/>
    </source>
</evidence>
<dbReference type="InterPro" id="IPR001638">
    <property type="entry name" value="Solute-binding_3/MltF_N"/>
</dbReference>
<reference evidence="5" key="2">
    <citation type="submission" date="2022-08" db="EMBL/GenBank/DDBJ databases">
        <authorList>
            <person name="Dong C."/>
        </authorList>
    </citation>
    <scope>NUCLEOTIDE SEQUENCE</scope>
    <source>
        <strain evidence="5">59MF3M-4</strain>
    </source>
</reference>
<keyword evidence="6" id="KW-1185">Reference proteome</keyword>
<reference evidence="5" key="1">
    <citation type="journal article" date="2022" name="Front. Microbiol.">
        <title>Genome-based taxonomic rearrangement of Oceanobacter-related bacteria including the description of Thalassolituus hydrocarbonoclasticus sp. nov. and Thalassolituus pacificus sp. nov. and emended description of the genus Thalassolituus.</title>
        <authorList>
            <person name="Dong C."/>
            <person name="Wei L."/>
            <person name="Wang J."/>
            <person name="Lai Q."/>
            <person name="Huang Z."/>
            <person name="Shao Z."/>
        </authorList>
    </citation>
    <scope>NUCLEOTIDE SEQUENCE</scope>
    <source>
        <strain evidence="5">59MF3M-4</strain>
    </source>
</reference>
<comment type="similarity">
    <text evidence="1">Belongs to the bacterial solute-binding protein 3 family.</text>
</comment>
<protein>
    <submittedName>
        <fullName evidence="5">Transporter substrate-binding domain-containing protein</fullName>
    </submittedName>
</protein>
<dbReference type="EMBL" id="JAOANI010000015">
    <property type="protein sequence ID" value="MCT7359182.1"/>
    <property type="molecule type" value="Genomic_DNA"/>
</dbReference>
<proteinExistence type="inferred from homology"/>
<feature type="domain" description="Solute-binding protein family 3/N-terminal" evidence="4">
    <location>
        <begin position="31"/>
        <end position="259"/>
    </location>
</feature>
<dbReference type="SMART" id="SM00062">
    <property type="entry name" value="PBPb"/>
    <property type="match status" value="1"/>
</dbReference>
<evidence type="ECO:0000256" key="3">
    <source>
        <dbReference type="SAM" id="SignalP"/>
    </source>
</evidence>
<evidence type="ECO:0000256" key="2">
    <source>
        <dbReference type="ARBA" id="ARBA00022729"/>
    </source>
</evidence>